<dbReference type="SUPFAM" id="SSF48498">
    <property type="entry name" value="Tetracyclin repressor-like, C-terminal domain"/>
    <property type="match status" value="1"/>
</dbReference>
<dbReference type="GO" id="GO:0006355">
    <property type="term" value="P:regulation of DNA-templated transcription"/>
    <property type="evidence" value="ECO:0007669"/>
    <property type="project" value="UniProtKB-ARBA"/>
</dbReference>
<dbReference type="PROSITE" id="PS50977">
    <property type="entry name" value="HTH_TETR_2"/>
    <property type="match status" value="1"/>
</dbReference>
<dbReference type="RefSeq" id="WP_047913664.1">
    <property type="nucleotide sequence ID" value="NZ_CP118101.1"/>
</dbReference>
<keyword evidence="1 2" id="KW-0238">DNA-binding</keyword>
<evidence type="ECO:0000256" key="2">
    <source>
        <dbReference type="PROSITE-ProRule" id="PRU00335"/>
    </source>
</evidence>
<gene>
    <name evidence="4" type="ORF">PUW23_21970</name>
</gene>
<dbReference type="SUPFAM" id="SSF46689">
    <property type="entry name" value="Homeodomain-like"/>
    <property type="match status" value="1"/>
</dbReference>
<dbReference type="InterPro" id="IPR050109">
    <property type="entry name" value="HTH-type_TetR-like_transc_reg"/>
</dbReference>
<dbReference type="Pfam" id="PF17926">
    <property type="entry name" value="TetR_C_21"/>
    <property type="match status" value="1"/>
</dbReference>
<dbReference type="InterPro" id="IPR009057">
    <property type="entry name" value="Homeodomain-like_sf"/>
</dbReference>
<dbReference type="InterPro" id="IPR001647">
    <property type="entry name" value="HTH_TetR"/>
</dbReference>
<dbReference type="InterPro" id="IPR041467">
    <property type="entry name" value="Sco4008_C"/>
</dbReference>
<protein>
    <submittedName>
        <fullName evidence="4">TetR family transcriptional regulator</fullName>
    </submittedName>
</protein>
<dbReference type="EMBL" id="CP118101">
    <property type="protein sequence ID" value="WDH82106.1"/>
    <property type="molecule type" value="Genomic_DNA"/>
</dbReference>
<dbReference type="AlphaFoldDB" id="A0AAX3MXH7"/>
<organism evidence="4 5">
    <name type="scientific">Paenibacillus urinalis</name>
    <dbReference type="NCBI Taxonomy" id="521520"/>
    <lineage>
        <taxon>Bacteria</taxon>
        <taxon>Bacillati</taxon>
        <taxon>Bacillota</taxon>
        <taxon>Bacilli</taxon>
        <taxon>Bacillales</taxon>
        <taxon>Paenibacillaceae</taxon>
        <taxon>Paenibacillus</taxon>
    </lineage>
</organism>
<evidence type="ECO:0000313" key="4">
    <source>
        <dbReference type="EMBL" id="WDH82106.1"/>
    </source>
</evidence>
<proteinExistence type="predicted"/>
<sequence length="197" mass="22498">MGEIRNAERTRNNIFAAARKEFFEKGYTGARLEAIAAGAGVKKQLLYHYFKGKEDLFEAMLEQMPDKEPGWASMNPTDPVHIAEHRFKVNAQLRMDFLRFTTWEALEKQPEQPNRKKKREAALQAYVDDMKAKKAAGLVPEDLDPVMLTLALISLSNYPLILGDVTKMVTGSESTDPQFQENWANFLTQLSARIFRE</sequence>
<dbReference type="PANTHER" id="PTHR30328">
    <property type="entry name" value="TRANSCRIPTIONAL REPRESSOR"/>
    <property type="match status" value="1"/>
</dbReference>
<dbReference type="Gene3D" id="1.10.357.10">
    <property type="entry name" value="Tetracycline Repressor, domain 2"/>
    <property type="match status" value="1"/>
</dbReference>
<feature type="domain" description="HTH tetR-type" evidence="3">
    <location>
        <begin position="8"/>
        <end position="68"/>
    </location>
</feature>
<dbReference type="PRINTS" id="PR00455">
    <property type="entry name" value="HTHTETR"/>
</dbReference>
<evidence type="ECO:0000256" key="1">
    <source>
        <dbReference type="ARBA" id="ARBA00023125"/>
    </source>
</evidence>
<evidence type="ECO:0000259" key="3">
    <source>
        <dbReference type="PROSITE" id="PS50977"/>
    </source>
</evidence>
<dbReference type="Pfam" id="PF00440">
    <property type="entry name" value="TetR_N"/>
    <property type="match status" value="1"/>
</dbReference>
<dbReference type="InterPro" id="IPR036271">
    <property type="entry name" value="Tet_transcr_reg_TetR-rel_C_sf"/>
</dbReference>
<evidence type="ECO:0000313" key="5">
    <source>
        <dbReference type="Proteomes" id="UP001220962"/>
    </source>
</evidence>
<accession>A0AAX3MXH7</accession>
<dbReference type="GO" id="GO:0003677">
    <property type="term" value="F:DNA binding"/>
    <property type="evidence" value="ECO:0007669"/>
    <property type="project" value="UniProtKB-UniRule"/>
</dbReference>
<dbReference type="PANTHER" id="PTHR30328:SF54">
    <property type="entry name" value="HTH-TYPE TRANSCRIPTIONAL REPRESSOR SCO4008"/>
    <property type="match status" value="1"/>
</dbReference>
<name>A0AAX3MXH7_9BACL</name>
<dbReference type="Proteomes" id="UP001220962">
    <property type="component" value="Chromosome"/>
</dbReference>
<reference evidence="4" key="1">
    <citation type="submission" date="2023-02" db="EMBL/GenBank/DDBJ databases">
        <title>Pathogen: clinical or host-associated sample.</title>
        <authorList>
            <person name="Hergert J."/>
            <person name="Casey R."/>
            <person name="Wagner J."/>
            <person name="Young E.L."/>
            <person name="Oakeson K.F."/>
        </authorList>
    </citation>
    <scope>NUCLEOTIDE SEQUENCE</scope>
    <source>
        <strain evidence="4">2022CK-00830</strain>
    </source>
</reference>
<feature type="DNA-binding region" description="H-T-H motif" evidence="2">
    <location>
        <begin position="31"/>
        <end position="50"/>
    </location>
</feature>